<dbReference type="AlphaFoldDB" id="A0A2J6QWL4"/>
<dbReference type="PANTHER" id="PTHR36848">
    <property type="entry name" value="DNA-BINDING PROTEIN (PUTATIVE SECRETED PROTEIN)-RELATED"/>
    <property type="match status" value="1"/>
</dbReference>
<evidence type="ECO:0000313" key="1">
    <source>
        <dbReference type="EMBL" id="PMD30667.1"/>
    </source>
</evidence>
<dbReference type="EMBL" id="KZ613966">
    <property type="protein sequence ID" value="PMD30667.1"/>
    <property type="molecule type" value="Genomic_DNA"/>
</dbReference>
<dbReference type="Proteomes" id="UP000235786">
    <property type="component" value="Unassembled WGS sequence"/>
</dbReference>
<dbReference type="OrthoDB" id="2588159at2759"/>
<reference evidence="1 2" key="1">
    <citation type="submission" date="2016-04" db="EMBL/GenBank/DDBJ databases">
        <title>A degradative enzymes factory behind the ericoid mycorrhizal symbiosis.</title>
        <authorList>
            <consortium name="DOE Joint Genome Institute"/>
            <person name="Martino E."/>
            <person name="Morin E."/>
            <person name="Grelet G."/>
            <person name="Kuo A."/>
            <person name="Kohler A."/>
            <person name="Daghino S."/>
            <person name="Barry K."/>
            <person name="Choi C."/>
            <person name="Cichocki N."/>
            <person name="Clum A."/>
            <person name="Copeland A."/>
            <person name="Hainaut M."/>
            <person name="Haridas S."/>
            <person name="Labutti K."/>
            <person name="Lindquist E."/>
            <person name="Lipzen A."/>
            <person name="Khouja H.-R."/>
            <person name="Murat C."/>
            <person name="Ohm R."/>
            <person name="Olson A."/>
            <person name="Spatafora J."/>
            <person name="Veneault-Fourrey C."/>
            <person name="Henrissat B."/>
            <person name="Grigoriev I."/>
            <person name="Martin F."/>
            <person name="Perotto S."/>
        </authorList>
    </citation>
    <scope>NUCLEOTIDE SEQUENCE [LARGE SCALE GENOMIC DNA]</scope>
    <source>
        <strain evidence="1 2">F</strain>
    </source>
</reference>
<dbReference type="Pfam" id="PF17132">
    <property type="entry name" value="Glyco_hydro_106"/>
    <property type="match status" value="1"/>
</dbReference>
<accession>A0A2J6QWL4</accession>
<proteinExistence type="predicted"/>
<dbReference type="SUPFAM" id="SSF49785">
    <property type="entry name" value="Galactose-binding domain-like"/>
    <property type="match status" value="1"/>
</dbReference>
<protein>
    <recommendedName>
        <fullName evidence="3">Glycoside hydrolase family 2 protein</fullName>
    </recommendedName>
</protein>
<evidence type="ECO:0000313" key="2">
    <source>
        <dbReference type="Proteomes" id="UP000235786"/>
    </source>
</evidence>
<gene>
    <name evidence="1" type="ORF">L207DRAFT_502648</name>
</gene>
<name>A0A2J6QWL4_HYAVF</name>
<sequence length="1071" mass="117870">MRLVFVTRGFASVPGQSGNQEKDPPLKRPRGLHFTPTTCLYQIFTICSVALFLAALTLHSRRTYDVGTSEEAGNAGIHYGTFQAPSARVRPRFRYWLPDASVNASQVADDIREAGRVGSGGVELLGYYLYGNVQIFPGNYDLLQSDWTVNYFGSPAWNNLQTIVLQTAEEEGLVVDLALGPNQGAGVPAPSESDGLLWDLFFFEVSIPIGGTFDGVIPGWNSGPLVSASIGLVLNATATTIMLSHTSLEDITKSIDSSGHVRKKFPSNQIGMENRLFAYYLKHSHYPEVQAQDSVVTAVPQSPIKTYEQNGSWVVDHFSALGAQTVIDYWEKHLLDSSTMDLLKKVGIYVWEDSQEFFFLENTFWTPNLPKTFSANRGYSVNKYIPLLINTLASSTSSALYVTDEPDSGLSHIEDYRQTLTDLNVIYLQTLTSWAQESLGIEFSAQVGYNLHMDMLANIPYVHAPECETLAFNSDIDGYRQFAGPAHLAGKRIISSESGASFGQTYQQPIPDLLSGFKRSIAGGVNNFIVHGFSYTGNYGNTTWPGFTTFDYTFCEMHGRHLPGWDFYSDWLGWLSRNQWVAQTGIPKIDLVFWTKSTNYRQILPKYTSDDLLTAGFTYEYVSPDNFALPEAYVREGVLAPHRQQFKAMIIGTNEILTGFGVKKLFEYAVAGLPIIFYGGLPSKFHGHDPNGHASANATISRLILLSNVYITPPDVGLADTLAKIKVTPRTAVSGNGTWYTTWRSDCSTDYVFVFNVDQTFSSGFIKVETIGIPYIYDAWTGKATPILVYKQSSTHTIIPLQLAGSQSTILAFKYFGRKSKDLHVQADSYPDSILDIRSSSSSNALSILLTSASTSPIKLQLSTGKTTVLSPVRGLTPAFHLSNWNLTIESWTTPSDPFDVNPVAARSNLTTISDIQTLLPWNELSPSLETISGRGYYSTSFIWPPTPDLEVPAPQKVIFNKPRPTSNLGGAYLDLGAIIHTARVTVNGHVLPALDVVWARADISSYLQIGVNRVEVVVSTPLGNALRAIWDSVESSGKFAKSQMGAPWIAPYGLVGRVTIIPYEIVSVSG</sequence>
<keyword evidence="2" id="KW-1185">Reference proteome</keyword>
<organism evidence="1 2">
    <name type="scientific">Hyaloscypha variabilis (strain UAMH 11265 / GT02V1 / F)</name>
    <name type="common">Meliniomyces variabilis</name>
    <dbReference type="NCBI Taxonomy" id="1149755"/>
    <lineage>
        <taxon>Eukaryota</taxon>
        <taxon>Fungi</taxon>
        <taxon>Dikarya</taxon>
        <taxon>Ascomycota</taxon>
        <taxon>Pezizomycotina</taxon>
        <taxon>Leotiomycetes</taxon>
        <taxon>Helotiales</taxon>
        <taxon>Hyaloscyphaceae</taxon>
        <taxon>Hyaloscypha</taxon>
        <taxon>Hyaloscypha variabilis</taxon>
    </lineage>
</organism>
<dbReference type="PANTHER" id="PTHR36848:SF2">
    <property type="entry name" value="SECRETED PROTEIN"/>
    <property type="match status" value="1"/>
</dbReference>
<dbReference type="InterPro" id="IPR053161">
    <property type="entry name" value="Ulvan_degrading_GH"/>
</dbReference>
<dbReference type="STRING" id="1149755.A0A2J6QWL4"/>
<dbReference type="InterPro" id="IPR008979">
    <property type="entry name" value="Galactose-bd-like_sf"/>
</dbReference>
<evidence type="ECO:0008006" key="3">
    <source>
        <dbReference type="Google" id="ProtNLM"/>
    </source>
</evidence>